<evidence type="ECO:0000256" key="2">
    <source>
        <dbReference type="SAM" id="MobiDB-lite"/>
    </source>
</evidence>
<organism evidence="3 4">
    <name type="scientific">Trichodelitschia bisporula</name>
    <dbReference type="NCBI Taxonomy" id="703511"/>
    <lineage>
        <taxon>Eukaryota</taxon>
        <taxon>Fungi</taxon>
        <taxon>Dikarya</taxon>
        <taxon>Ascomycota</taxon>
        <taxon>Pezizomycotina</taxon>
        <taxon>Dothideomycetes</taxon>
        <taxon>Dothideomycetes incertae sedis</taxon>
        <taxon>Phaeotrichales</taxon>
        <taxon>Phaeotrichaceae</taxon>
        <taxon>Trichodelitschia</taxon>
    </lineage>
</organism>
<keyword evidence="1" id="KW-0175">Coiled coil</keyword>
<feature type="compositionally biased region" description="Low complexity" evidence="2">
    <location>
        <begin position="66"/>
        <end position="77"/>
    </location>
</feature>
<evidence type="ECO:0000313" key="4">
    <source>
        <dbReference type="Proteomes" id="UP000799640"/>
    </source>
</evidence>
<accession>A0A6G1HIJ5</accession>
<gene>
    <name evidence="3" type="ORF">EJ06DRAFT_255941</name>
</gene>
<dbReference type="AlphaFoldDB" id="A0A6G1HIJ5"/>
<evidence type="ECO:0000256" key="1">
    <source>
        <dbReference type="SAM" id="Coils"/>
    </source>
</evidence>
<feature type="region of interest" description="Disordered" evidence="2">
    <location>
        <begin position="49"/>
        <end position="89"/>
    </location>
</feature>
<protein>
    <submittedName>
        <fullName evidence="3">Uncharacterized protein</fullName>
    </submittedName>
</protein>
<dbReference type="Proteomes" id="UP000799640">
    <property type="component" value="Unassembled WGS sequence"/>
</dbReference>
<feature type="compositionally biased region" description="Basic residues" evidence="2">
    <location>
        <begin position="1"/>
        <end position="11"/>
    </location>
</feature>
<name>A0A6G1HIJ5_9PEZI</name>
<reference evidence="3" key="1">
    <citation type="journal article" date="2020" name="Stud. Mycol.">
        <title>101 Dothideomycetes genomes: a test case for predicting lifestyles and emergence of pathogens.</title>
        <authorList>
            <person name="Haridas S."/>
            <person name="Albert R."/>
            <person name="Binder M."/>
            <person name="Bloem J."/>
            <person name="Labutti K."/>
            <person name="Salamov A."/>
            <person name="Andreopoulos B."/>
            <person name="Baker S."/>
            <person name="Barry K."/>
            <person name="Bills G."/>
            <person name="Bluhm B."/>
            <person name="Cannon C."/>
            <person name="Castanera R."/>
            <person name="Culley D."/>
            <person name="Daum C."/>
            <person name="Ezra D."/>
            <person name="Gonzalez J."/>
            <person name="Henrissat B."/>
            <person name="Kuo A."/>
            <person name="Liang C."/>
            <person name="Lipzen A."/>
            <person name="Lutzoni F."/>
            <person name="Magnuson J."/>
            <person name="Mondo S."/>
            <person name="Nolan M."/>
            <person name="Ohm R."/>
            <person name="Pangilinan J."/>
            <person name="Park H.-J."/>
            <person name="Ramirez L."/>
            <person name="Alfaro M."/>
            <person name="Sun H."/>
            <person name="Tritt A."/>
            <person name="Yoshinaga Y."/>
            <person name="Zwiers L.-H."/>
            <person name="Turgeon B."/>
            <person name="Goodwin S."/>
            <person name="Spatafora J."/>
            <person name="Crous P."/>
            <person name="Grigoriev I."/>
        </authorList>
    </citation>
    <scope>NUCLEOTIDE SEQUENCE</scope>
    <source>
        <strain evidence="3">CBS 262.69</strain>
    </source>
</reference>
<sequence length="161" mass="17554">MPPRITFRHACSHASPPPSPASPTFYLPTALLPDLCPRFSQIWESYPALSSSASDSPPSSPPTSPYSPSSPRGPTSPHYGPTSPPPRVAELPFFLPDDCETCAETAALVAALDALEAELERAVLERRSARLERQREALEGVRGWRRGQGSVRFAGFGVWRR</sequence>
<dbReference type="EMBL" id="ML996710">
    <property type="protein sequence ID" value="KAF2395830.1"/>
    <property type="molecule type" value="Genomic_DNA"/>
</dbReference>
<keyword evidence="4" id="KW-1185">Reference proteome</keyword>
<evidence type="ECO:0000313" key="3">
    <source>
        <dbReference type="EMBL" id="KAF2395830.1"/>
    </source>
</evidence>
<proteinExistence type="predicted"/>
<feature type="region of interest" description="Disordered" evidence="2">
    <location>
        <begin position="1"/>
        <end position="23"/>
    </location>
</feature>
<feature type="coiled-coil region" evidence="1">
    <location>
        <begin position="105"/>
        <end position="141"/>
    </location>
</feature>